<feature type="compositionally biased region" description="Basic and acidic residues" evidence="1">
    <location>
        <begin position="20"/>
        <end position="34"/>
    </location>
</feature>
<dbReference type="Proteomes" id="UP000271098">
    <property type="component" value="Unassembled WGS sequence"/>
</dbReference>
<feature type="compositionally biased region" description="Basic residues" evidence="1">
    <location>
        <begin position="121"/>
        <end position="137"/>
    </location>
</feature>
<sequence>MSAKTSKRSLQARGPLDTSTPKHEQYSVEKKQDENFENISYESDHTEPRLSPVCSPNSAAQKSESEGLMKTDYAVASGVSFVARFAGVAVYAKAILPCWRMTQSAVKKGAVAQAAPSVKKNGSRRRSRSRSRSRNIRRSTPTRTIRSTPDTKVPQFLIF</sequence>
<gene>
    <name evidence="2" type="ORF">GPUH_LOCUS20101</name>
</gene>
<evidence type="ECO:0000313" key="4">
    <source>
        <dbReference type="WBParaSite" id="GPUH_0002012701-mRNA-1"/>
    </source>
</evidence>
<feature type="region of interest" description="Disordered" evidence="1">
    <location>
        <begin position="109"/>
        <end position="153"/>
    </location>
</feature>
<evidence type="ECO:0000313" key="3">
    <source>
        <dbReference type="Proteomes" id="UP000271098"/>
    </source>
</evidence>
<name>A0A183EGL1_9BILA</name>
<accession>A0A183EGL1</accession>
<dbReference type="WBParaSite" id="GPUH_0002012701-mRNA-1">
    <property type="protein sequence ID" value="GPUH_0002012701-mRNA-1"/>
    <property type="gene ID" value="GPUH_0002012701"/>
</dbReference>
<dbReference type="AlphaFoldDB" id="A0A183EGL1"/>
<evidence type="ECO:0000256" key="1">
    <source>
        <dbReference type="SAM" id="MobiDB-lite"/>
    </source>
</evidence>
<feature type="region of interest" description="Disordered" evidence="1">
    <location>
        <begin position="1"/>
        <end position="67"/>
    </location>
</feature>
<protein>
    <submittedName>
        <fullName evidence="4">DUF1279 domain-containing protein</fullName>
    </submittedName>
</protein>
<proteinExistence type="predicted"/>
<reference evidence="2 3" key="2">
    <citation type="submission" date="2018-11" db="EMBL/GenBank/DDBJ databases">
        <authorList>
            <consortium name="Pathogen Informatics"/>
        </authorList>
    </citation>
    <scope>NUCLEOTIDE SEQUENCE [LARGE SCALE GENOMIC DNA]</scope>
</reference>
<organism evidence="4">
    <name type="scientific">Gongylonema pulchrum</name>
    <dbReference type="NCBI Taxonomy" id="637853"/>
    <lineage>
        <taxon>Eukaryota</taxon>
        <taxon>Metazoa</taxon>
        <taxon>Ecdysozoa</taxon>
        <taxon>Nematoda</taxon>
        <taxon>Chromadorea</taxon>
        <taxon>Rhabditida</taxon>
        <taxon>Spirurina</taxon>
        <taxon>Spiruromorpha</taxon>
        <taxon>Spiruroidea</taxon>
        <taxon>Gongylonematidae</taxon>
        <taxon>Gongylonema</taxon>
    </lineage>
</organism>
<keyword evidence="3" id="KW-1185">Reference proteome</keyword>
<feature type="compositionally biased region" description="Low complexity" evidence="1">
    <location>
        <begin position="138"/>
        <end position="148"/>
    </location>
</feature>
<evidence type="ECO:0000313" key="2">
    <source>
        <dbReference type="EMBL" id="VDN35306.1"/>
    </source>
</evidence>
<reference evidence="4" key="1">
    <citation type="submission" date="2016-06" db="UniProtKB">
        <authorList>
            <consortium name="WormBaseParasite"/>
        </authorList>
    </citation>
    <scope>IDENTIFICATION</scope>
</reference>
<dbReference type="EMBL" id="UYRT01089765">
    <property type="protein sequence ID" value="VDN35306.1"/>
    <property type="molecule type" value="Genomic_DNA"/>
</dbReference>